<evidence type="ECO:0000256" key="13">
    <source>
        <dbReference type="SAM" id="Phobius"/>
    </source>
</evidence>
<dbReference type="AlphaFoldDB" id="A0A0K2SHD6"/>
<feature type="transmembrane region" description="Helical" evidence="13">
    <location>
        <begin position="57"/>
        <end position="79"/>
    </location>
</feature>
<keyword evidence="4" id="KW-1003">Cell membrane</keyword>
<comment type="subcellular location">
    <subcellularLocation>
        <location evidence="1">Cell membrane</location>
        <topology evidence="1">Multi-pass membrane protein</topology>
    </subcellularLocation>
</comment>
<evidence type="ECO:0000313" key="15">
    <source>
        <dbReference type="EMBL" id="BAS26505.1"/>
    </source>
</evidence>
<keyword evidence="3" id="KW-0813">Transport</keyword>
<feature type="compositionally biased region" description="Low complexity" evidence="12">
    <location>
        <begin position="230"/>
        <end position="243"/>
    </location>
</feature>
<reference evidence="16" key="1">
    <citation type="submission" date="2015-07" db="EMBL/GenBank/DDBJ databases">
        <title>Complete genome sequence and phylogenetic analysis of Limnochorda pilosa.</title>
        <authorList>
            <person name="Watanabe M."/>
            <person name="Kojima H."/>
            <person name="Fukui M."/>
        </authorList>
    </citation>
    <scope>NUCLEOTIDE SEQUENCE [LARGE SCALE GENOMIC DNA]</scope>
    <source>
        <strain evidence="16">HC45</strain>
    </source>
</reference>
<protein>
    <submittedName>
        <fullName evidence="15">Hup-type Ni Fe-hydrogenase cytochrome b subunit</fullName>
    </submittedName>
</protein>
<dbReference type="EMBL" id="AP014924">
    <property type="protein sequence ID" value="BAS26505.1"/>
    <property type="molecule type" value="Genomic_DNA"/>
</dbReference>
<dbReference type="KEGG" id="lpil:LIP_0648"/>
<sequence>MNGSQILYVWEWPVRIFHWVNALCITVLFATGLYIGSPVLRPAGEAYETFVMGWVRYVHFVTAYVFLANWIFRVYWFFAGNEHAKNVFRFWSRDAWRSVGHHARELLAARPEIDQELPGHDQLARMMHGLLFTAAVFMVVTGFSLYGEVNPQGVLGRLAGWTIPLAGGPRTVQYWHHLIAWFFPLWVVLHVYQVVRIDVGARRGLISSMISGYYFCQGGGAQGRPGAGSGSPRAGAAGPSSGR</sequence>
<dbReference type="GO" id="GO:0005506">
    <property type="term" value="F:iron ion binding"/>
    <property type="evidence" value="ECO:0007669"/>
    <property type="project" value="InterPro"/>
</dbReference>
<gene>
    <name evidence="15" type="ORF">LIP_0648</name>
</gene>
<dbReference type="SUPFAM" id="SSF81342">
    <property type="entry name" value="Transmembrane di-heme cytochromes"/>
    <property type="match status" value="1"/>
</dbReference>
<dbReference type="GO" id="GO:0020037">
    <property type="term" value="F:heme binding"/>
    <property type="evidence" value="ECO:0007669"/>
    <property type="project" value="TreeGrafter"/>
</dbReference>
<keyword evidence="7" id="KW-0479">Metal-binding</keyword>
<reference evidence="16" key="2">
    <citation type="journal article" date="2016" name="Int. J. Syst. Evol. Microbiol.">
        <title>Complete genome sequence and cell structure of Limnochorda pilosa, a Gram-negative spore-former within the phylum Firmicutes.</title>
        <authorList>
            <person name="Watanabe M."/>
            <person name="Kojima H."/>
            <person name="Fukui M."/>
        </authorList>
    </citation>
    <scope>NUCLEOTIDE SEQUENCE [LARGE SCALE GENOMIC DNA]</scope>
    <source>
        <strain evidence="16">HC45</strain>
    </source>
</reference>
<evidence type="ECO:0000256" key="10">
    <source>
        <dbReference type="ARBA" id="ARBA00023004"/>
    </source>
</evidence>
<proteinExistence type="inferred from homology"/>
<keyword evidence="10" id="KW-0408">Iron</keyword>
<dbReference type="NCBIfam" id="TIGR02125">
    <property type="entry name" value="CytB-hydogenase"/>
    <property type="match status" value="1"/>
</dbReference>
<keyword evidence="8" id="KW-0249">Electron transport</keyword>
<keyword evidence="16" id="KW-1185">Reference proteome</keyword>
<keyword evidence="5" id="KW-0349">Heme</keyword>
<evidence type="ECO:0000259" key="14">
    <source>
        <dbReference type="Pfam" id="PF01292"/>
    </source>
</evidence>
<comment type="similarity">
    <text evidence="2">Belongs to the HupC/HyaC/HydC family.</text>
</comment>
<evidence type="ECO:0000256" key="9">
    <source>
        <dbReference type="ARBA" id="ARBA00022989"/>
    </source>
</evidence>
<evidence type="ECO:0000256" key="11">
    <source>
        <dbReference type="ARBA" id="ARBA00023136"/>
    </source>
</evidence>
<dbReference type="RefSeq" id="WP_068134139.1">
    <property type="nucleotide sequence ID" value="NZ_AP014924.1"/>
</dbReference>
<accession>A0A0K2SHD6</accession>
<evidence type="ECO:0000256" key="12">
    <source>
        <dbReference type="SAM" id="MobiDB-lite"/>
    </source>
</evidence>
<dbReference type="PANTHER" id="PTHR30485">
    <property type="entry name" value="NI/FE-HYDROGENASE 1 B-TYPE CYTOCHROME SUBUNIT"/>
    <property type="match status" value="1"/>
</dbReference>
<evidence type="ECO:0000256" key="5">
    <source>
        <dbReference type="ARBA" id="ARBA00022617"/>
    </source>
</evidence>
<keyword evidence="9 13" id="KW-1133">Transmembrane helix</keyword>
<evidence type="ECO:0000256" key="7">
    <source>
        <dbReference type="ARBA" id="ARBA00022723"/>
    </source>
</evidence>
<evidence type="ECO:0000256" key="3">
    <source>
        <dbReference type="ARBA" id="ARBA00022448"/>
    </source>
</evidence>
<dbReference type="GO" id="GO:0022904">
    <property type="term" value="P:respiratory electron transport chain"/>
    <property type="evidence" value="ECO:0007669"/>
    <property type="project" value="InterPro"/>
</dbReference>
<dbReference type="Proteomes" id="UP000065807">
    <property type="component" value="Chromosome"/>
</dbReference>
<feature type="region of interest" description="Disordered" evidence="12">
    <location>
        <begin position="223"/>
        <end position="243"/>
    </location>
</feature>
<evidence type="ECO:0000256" key="1">
    <source>
        <dbReference type="ARBA" id="ARBA00004651"/>
    </source>
</evidence>
<evidence type="ECO:0000313" key="16">
    <source>
        <dbReference type="Proteomes" id="UP000065807"/>
    </source>
</evidence>
<dbReference type="STRING" id="1555112.LIP_0648"/>
<evidence type="ECO:0000256" key="4">
    <source>
        <dbReference type="ARBA" id="ARBA00022475"/>
    </source>
</evidence>
<dbReference type="GO" id="GO:0009055">
    <property type="term" value="F:electron transfer activity"/>
    <property type="evidence" value="ECO:0007669"/>
    <property type="project" value="InterPro"/>
</dbReference>
<dbReference type="Gene3D" id="1.20.950.20">
    <property type="entry name" value="Transmembrane di-heme cytochromes, Chain C"/>
    <property type="match status" value="1"/>
</dbReference>
<dbReference type="Pfam" id="PF01292">
    <property type="entry name" value="Ni_hydr_CYTB"/>
    <property type="match status" value="1"/>
</dbReference>
<dbReference type="GO" id="GO:0005886">
    <property type="term" value="C:plasma membrane"/>
    <property type="evidence" value="ECO:0007669"/>
    <property type="project" value="UniProtKB-SubCell"/>
</dbReference>
<organism evidence="15 16">
    <name type="scientific">Limnochorda pilosa</name>
    <dbReference type="NCBI Taxonomy" id="1555112"/>
    <lineage>
        <taxon>Bacteria</taxon>
        <taxon>Bacillati</taxon>
        <taxon>Bacillota</taxon>
        <taxon>Limnochordia</taxon>
        <taxon>Limnochordales</taxon>
        <taxon>Limnochordaceae</taxon>
        <taxon>Limnochorda</taxon>
    </lineage>
</organism>
<name>A0A0K2SHD6_LIMPI</name>
<dbReference type="InterPro" id="IPR011577">
    <property type="entry name" value="Cyt_b561_bac/Ni-Hgenase"/>
</dbReference>
<keyword evidence="6 13" id="KW-0812">Transmembrane</keyword>
<evidence type="ECO:0000256" key="8">
    <source>
        <dbReference type="ARBA" id="ARBA00022982"/>
    </source>
</evidence>
<dbReference type="PANTHER" id="PTHR30485:SF0">
    <property type="entry name" value="NI_FE-HYDROGENASE 1 B-TYPE CYTOCHROME SUBUNIT-RELATED"/>
    <property type="match status" value="1"/>
</dbReference>
<feature type="transmembrane region" description="Helical" evidence="13">
    <location>
        <begin position="129"/>
        <end position="147"/>
    </location>
</feature>
<evidence type="ECO:0000256" key="2">
    <source>
        <dbReference type="ARBA" id="ARBA00008622"/>
    </source>
</evidence>
<dbReference type="InterPro" id="IPR000516">
    <property type="entry name" value="Ni-dep_Hydgase_cyt-B"/>
</dbReference>
<feature type="transmembrane region" description="Helical" evidence="13">
    <location>
        <begin position="174"/>
        <end position="195"/>
    </location>
</feature>
<dbReference type="PATRIC" id="fig|1555112.3.peg.677"/>
<evidence type="ECO:0000256" key="6">
    <source>
        <dbReference type="ARBA" id="ARBA00022692"/>
    </source>
</evidence>
<dbReference type="InterPro" id="IPR016174">
    <property type="entry name" value="Di-haem_cyt_TM"/>
</dbReference>
<feature type="transmembrane region" description="Helical" evidence="13">
    <location>
        <begin position="16"/>
        <end position="37"/>
    </location>
</feature>
<dbReference type="InterPro" id="IPR051542">
    <property type="entry name" value="Hydrogenase_cytochrome"/>
</dbReference>
<dbReference type="OrthoDB" id="197262at2"/>
<dbReference type="PRINTS" id="PR00161">
    <property type="entry name" value="NIHGNASECYTB"/>
</dbReference>
<feature type="domain" description="Cytochrome b561 bacterial/Ni-hydrogenase" evidence="14">
    <location>
        <begin position="9"/>
        <end position="212"/>
    </location>
</feature>
<keyword evidence="11 13" id="KW-0472">Membrane</keyword>